<dbReference type="RefSeq" id="WP_327616924.1">
    <property type="nucleotide sequence ID" value="NZ_JAYWTM010000001.1"/>
</dbReference>
<dbReference type="Proteomes" id="UP001309705">
    <property type="component" value="Unassembled WGS sequence"/>
</dbReference>
<sequence length="78" mass="9194">MAKIEPIRLRMAKKTLILLFTAAKFHHALSQQNILPAFFSVYKEKNILLLLSLNYFTDLSRHILNYSRIVYNAKQEKN</sequence>
<protein>
    <submittedName>
        <fullName evidence="1">Uncharacterized protein</fullName>
    </submittedName>
</protein>
<dbReference type="EMBL" id="JAYWTM010000001">
    <property type="protein sequence ID" value="MEC5341787.1"/>
    <property type="molecule type" value="Genomic_DNA"/>
</dbReference>
<gene>
    <name evidence="1" type="ORF">VSX58_04055</name>
</gene>
<reference evidence="1 2" key="1">
    <citation type="journal article" date="2017" name="Int. J. Syst. Evol. Microbiol.">
        <title>Brenneria populi subsp. brevivirga subsp. nov. isolated from symptomatic bark of Populus x euramericana canker, and description of Brenneria populi subsp. populi subsp. nov.</title>
        <authorList>
            <person name="Zheng M.H."/>
            <person name="Piao C.G."/>
            <person name="Xue H."/>
            <person name="Guo M.W."/>
            <person name="Li Y."/>
        </authorList>
    </citation>
    <scope>NUCLEOTIDE SEQUENCE [LARGE SCALE GENOMIC DNA]</scope>
    <source>
        <strain evidence="1 2">D9-5</strain>
    </source>
</reference>
<name>A0ABU6JM98_9GAMM</name>
<organism evidence="1 2">
    <name type="scientific">Brenneria populi</name>
    <dbReference type="NCBI Taxonomy" id="1505588"/>
    <lineage>
        <taxon>Bacteria</taxon>
        <taxon>Pseudomonadati</taxon>
        <taxon>Pseudomonadota</taxon>
        <taxon>Gammaproteobacteria</taxon>
        <taxon>Enterobacterales</taxon>
        <taxon>Pectobacteriaceae</taxon>
        <taxon>Brenneria</taxon>
    </lineage>
</organism>
<accession>A0ABU6JM98</accession>
<keyword evidence="2" id="KW-1185">Reference proteome</keyword>
<proteinExistence type="predicted"/>
<evidence type="ECO:0000313" key="1">
    <source>
        <dbReference type="EMBL" id="MEC5341787.1"/>
    </source>
</evidence>
<evidence type="ECO:0000313" key="2">
    <source>
        <dbReference type="Proteomes" id="UP001309705"/>
    </source>
</evidence>
<comment type="caution">
    <text evidence="1">The sequence shown here is derived from an EMBL/GenBank/DDBJ whole genome shotgun (WGS) entry which is preliminary data.</text>
</comment>